<dbReference type="FunFam" id="1.10.10.10:FF:000039">
    <property type="entry name" value="Friend leukemia integration 1 transcription factor"/>
    <property type="match status" value="1"/>
</dbReference>
<dbReference type="InterPro" id="IPR036388">
    <property type="entry name" value="WH-like_DNA-bd_sf"/>
</dbReference>
<protein>
    <submittedName>
        <fullName evidence="7">FLI1</fullName>
    </submittedName>
</protein>
<dbReference type="GO" id="GO:0043565">
    <property type="term" value="F:sequence-specific DNA binding"/>
    <property type="evidence" value="ECO:0007669"/>
    <property type="project" value="InterPro"/>
</dbReference>
<dbReference type="PROSITE" id="PS00345">
    <property type="entry name" value="ETS_DOMAIN_1"/>
    <property type="match status" value="1"/>
</dbReference>
<name>A0A8S3TPU4_MYTED</name>
<dbReference type="Gene3D" id="1.10.10.10">
    <property type="entry name" value="Winged helix-like DNA-binding domain superfamily/Winged helix DNA-binding domain"/>
    <property type="match status" value="1"/>
</dbReference>
<feature type="domain" description="ETS" evidence="6">
    <location>
        <begin position="126"/>
        <end position="206"/>
    </location>
</feature>
<dbReference type="GO" id="GO:0000981">
    <property type="term" value="F:DNA-binding transcription factor activity, RNA polymerase II-specific"/>
    <property type="evidence" value="ECO:0007669"/>
    <property type="project" value="TreeGrafter"/>
</dbReference>
<dbReference type="InterPro" id="IPR000418">
    <property type="entry name" value="Ets_dom"/>
</dbReference>
<evidence type="ECO:0000256" key="4">
    <source>
        <dbReference type="ARBA" id="ARBA00023242"/>
    </source>
</evidence>
<dbReference type="GO" id="GO:0005634">
    <property type="term" value="C:nucleus"/>
    <property type="evidence" value="ECO:0007669"/>
    <property type="project" value="UniProtKB-SubCell"/>
</dbReference>
<evidence type="ECO:0000259" key="6">
    <source>
        <dbReference type="PROSITE" id="PS50061"/>
    </source>
</evidence>
<dbReference type="SUPFAM" id="SSF46785">
    <property type="entry name" value="Winged helix' DNA-binding domain"/>
    <property type="match status" value="1"/>
</dbReference>
<dbReference type="EMBL" id="CAJPWZ010002322">
    <property type="protein sequence ID" value="CAG2235549.1"/>
    <property type="molecule type" value="Genomic_DNA"/>
</dbReference>
<evidence type="ECO:0000256" key="3">
    <source>
        <dbReference type="ARBA" id="ARBA00023125"/>
    </source>
</evidence>
<comment type="subcellular location">
    <subcellularLocation>
        <location evidence="1 5">Nucleus</location>
    </subcellularLocation>
</comment>
<dbReference type="PRINTS" id="PR00454">
    <property type="entry name" value="ETSDOMAIN"/>
</dbReference>
<proteinExistence type="inferred from homology"/>
<comment type="caution">
    <text evidence="7">The sequence shown here is derived from an EMBL/GenBank/DDBJ whole genome shotgun (WGS) entry which is preliminary data.</text>
</comment>
<evidence type="ECO:0000313" key="7">
    <source>
        <dbReference type="EMBL" id="CAG2235549.1"/>
    </source>
</evidence>
<evidence type="ECO:0000256" key="2">
    <source>
        <dbReference type="ARBA" id="ARBA00005562"/>
    </source>
</evidence>
<gene>
    <name evidence="7" type="ORF">MEDL_48100</name>
</gene>
<dbReference type="SMART" id="SM00413">
    <property type="entry name" value="ETS"/>
    <property type="match status" value="1"/>
</dbReference>
<dbReference type="GO" id="GO:0030154">
    <property type="term" value="P:cell differentiation"/>
    <property type="evidence" value="ECO:0007669"/>
    <property type="project" value="TreeGrafter"/>
</dbReference>
<reference evidence="7" key="1">
    <citation type="submission" date="2021-03" db="EMBL/GenBank/DDBJ databases">
        <authorList>
            <person name="Bekaert M."/>
        </authorList>
    </citation>
    <scope>NUCLEOTIDE SEQUENCE</scope>
</reference>
<evidence type="ECO:0000256" key="1">
    <source>
        <dbReference type="ARBA" id="ARBA00004123"/>
    </source>
</evidence>
<dbReference type="Proteomes" id="UP000683360">
    <property type="component" value="Unassembled WGS sequence"/>
</dbReference>
<sequence>MSQDIIGKVHFIRDFQMNSRHFNLLDMDFYNHKSNTTLPIYQSTAHSNMCHNISYSRKPVTNRGEIPTDTTYNQYRYLKYKDLIQYRYQANDDVNYSQQYIPRGDNRVIDYPEEIFRNTGSSSGQIQLWQFLLELLSTTSNRECIIWEGTEGEFRIVDPEEVARKWGQRKCRPNMNYDKLSRALRYYYDKNIMRKVNGKKYTYKFDASCLANMSPLNLTDSCSIADISYRDYMNSQMSDKSSGVFLNSQSRNKSTIPRNEFTKPNYNVVSY</sequence>
<dbReference type="Pfam" id="PF00178">
    <property type="entry name" value="Ets"/>
    <property type="match status" value="1"/>
</dbReference>
<evidence type="ECO:0000256" key="5">
    <source>
        <dbReference type="RuleBase" id="RU004019"/>
    </source>
</evidence>
<organism evidence="7 8">
    <name type="scientific">Mytilus edulis</name>
    <name type="common">Blue mussel</name>
    <dbReference type="NCBI Taxonomy" id="6550"/>
    <lineage>
        <taxon>Eukaryota</taxon>
        <taxon>Metazoa</taxon>
        <taxon>Spiralia</taxon>
        <taxon>Lophotrochozoa</taxon>
        <taxon>Mollusca</taxon>
        <taxon>Bivalvia</taxon>
        <taxon>Autobranchia</taxon>
        <taxon>Pteriomorphia</taxon>
        <taxon>Mytilida</taxon>
        <taxon>Mytiloidea</taxon>
        <taxon>Mytilidae</taxon>
        <taxon>Mytilinae</taxon>
        <taxon>Mytilus</taxon>
    </lineage>
</organism>
<dbReference type="InterPro" id="IPR036390">
    <property type="entry name" value="WH_DNA-bd_sf"/>
</dbReference>
<comment type="similarity">
    <text evidence="2 5">Belongs to the ETS family.</text>
</comment>
<keyword evidence="8" id="KW-1185">Reference proteome</keyword>
<dbReference type="PROSITE" id="PS00346">
    <property type="entry name" value="ETS_DOMAIN_2"/>
    <property type="match status" value="1"/>
</dbReference>
<dbReference type="PROSITE" id="PS50061">
    <property type="entry name" value="ETS_DOMAIN_3"/>
    <property type="match status" value="1"/>
</dbReference>
<dbReference type="InterPro" id="IPR046328">
    <property type="entry name" value="ETS_fam"/>
</dbReference>
<keyword evidence="3 5" id="KW-0238">DNA-binding</keyword>
<evidence type="ECO:0000313" key="8">
    <source>
        <dbReference type="Proteomes" id="UP000683360"/>
    </source>
</evidence>
<dbReference type="AlphaFoldDB" id="A0A8S3TPU4"/>
<dbReference type="PANTHER" id="PTHR11849">
    <property type="entry name" value="ETS"/>
    <property type="match status" value="1"/>
</dbReference>
<dbReference type="OrthoDB" id="10067219at2759"/>
<dbReference type="PANTHER" id="PTHR11849:SF59">
    <property type="entry name" value="ETS DOMAIN-CONTAINING PROTEIN"/>
    <property type="match status" value="1"/>
</dbReference>
<accession>A0A8S3TPU4</accession>
<keyword evidence="4 5" id="KW-0539">Nucleus</keyword>